<dbReference type="AlphaFoldDB" id="A0A218XTL3"/>
<dbReference type="OrthoDB" id="1431247at2759"/>
<reference evidence="7" key="1">
    <citation type="journal article" date="2017" name="Plant J.">
        <title>The pomegranate (Punica granatum L.) genome and the genomics of punicalagin biosynthesis.</title>
        <authorList>
            <person name="Qin G."/>
            <person name="Xu C."/>
            <person name="Ming R."/>
            <person name="Tang H."/>
            <person name="Guyot R."/>
            <person name="Kramer E.M."/>
            <person name="Hu Y."/>
            <person name="Yi X."/>
            <person name="Qi Y."/>
            <person name="Xu X."/>
            <person name="Gao Z."/>
            <person name="Pan H."/>
            <person name="Jian J."/>
            <person name="Tian Y."/>
            <person name="Yue Z."/>
            <person name="Xu Y."/>
        </authorList>
    </citation>
    <scope>NUCLEOTIDE SEQUENCE [LARGE SCALE GENOMIC DNA]</scope>
    <source>
        <strain evidence="7">cv. Dabenzi</strain>
    </source>
</reference>
<reference evidence="6" key="2">
    <citation type="submission" date="2017-06" db="EMBL/GenBank/DDBJ databases">
        <title>The pomegranate genome and the genomics of punicalagin biosynthesis.</title>
        <authorList>
            <person name="Xu C."/>
        </authorList>
    </citation>
    <scope>NUCLEOTIDE SEQUENCE [LARGE SCALE GENOMIC DNA]</scope>
    <source>
        <tissue evidence="6">Fresh leaf</tissue>
    </source>
</reference>
<feature type="domain" description="SHSP" evidence="5">
    <location>
        <begin position="109"/>
        <end position="216"/>
    </location>
</feature>
<comment type="similarity">
    <text evidence="3 4">Belongs to the small heat shock protein (HSP20) family.</text>
</comment>
<evidence type="ECO:0000256" key="4">
    <source>
        <dbReference type="RuleBase" id="RU003616"/>
    </source>
</evidence>
<dbReference type="PANTHER" id="PTHR46991">
    <property type="entry name" value="23.5 KDA HEAT SHOCK PROTEIN, MITOCHONDRIAL"/>
    <property type="match status" value="1"/>
</dbReference>
<reference evidence="8" key="3">
    <citation type="journal article" date="2020" name="Plant Biotechnol. J.">
        <title>The pomegranate (Punica granatum L.) draft genome dissects genetic divergence between soft- and hard-seeded cultivars.</title>
        <authorList>
            <person name="Luo X."/>
            <person name="Li H."/>
            <person name="Wu Z."/>
            <person name="Yao W."/>
            <person name="Zhao P."/>
            <person name="Cao D."/>
            <person name="Yu H."/>
            <person name="Li K."/>
            <person name="Poudel K."/>
            <person name="Zhao D."/>
            <person name="Zhang F."/>
            <person name="Xia X."/>
            <person name="Chen L."/>
            <person name="Wang Q."/>
            <person name="Jing D."/>
            <person name="Cao S."/>
        </authorList>
    </citation>
    <scope>NUCLEOTIDE SEQUENCE [LARGE SCALE GENOMIC DNA]</scope>
</reference>
<keyword evidence="8" id="KW-1185">Reference proteome</keyword>
<dbReference type="InterPro" id="IPR008978">
    <property type="entry name" value="HSP20-like_chaperone"/>
</dbReference>
<evidence type="ECO:0000313" key="9">
    <source>
        <dbReference type="RefSeq" id="XP_031391758.1"/>
    </source>
</evidence>
<protein>
    <submittedName>
        <fullName evidence="9">Small heat shock protein, chloroplastic</fullName>
    </submittedName>
</protein>
<dbReference type="Gene3D" id="2.60.40.790">
    <property type="match status" value="1"/>
</dbReference>
<evidence type="ECO:0000256" key="3">
    <source>
        <dbReference type="PROSITE-ProRule" id="PRU00285"/>
    </source>
</evidence>
<name>A0A218XTL3_PUNGR</name>
<proteinExistence type="inferred from homology"/>
<evidence type="ECO:0000313" key="7">
    <source>
        <dbReference type="Proteomes" id="UP000197138"/>
    </source>
</evidence>
<evidence type="ECO:0000313" key="8">
    <source>
        <dbReference type="Proteomes" id="UP000515151"/>
    </source>
</evidence>
<dbReference type="Proteomes" id="UP000515151">
    <property type="component" value="Chromosome 4"/>
</dbReference>
<gene>
    <name evidence="9" type="primary">LOC116203919</name>
    <name evidence="6" type="ORF">CDL15_Pgr003789</name>
</gene>
<dbReference type="InterPro" id="IPR002068">
    <property type="entry name" value="A-crystallin/Hsp20_dom"/>
</dbReference>
<dbReference type="Proteomes" id="UP000197138">
    <property type="component" value="Unassembled WGS sequence"/>
</dbReference>
<dbReference type="InterPro" id="IPR044656">
    <property type="entry name" value="HSP14.7/HSP23.5/HSP23.6-like"/>
</dbReference>
<keyword evidence="1" id="KW-0809">Transit peptide</keyword>
<dbReference type="SUPFAM" id="SSF49764">
    <property type="entry name" value="HSP20-like chaperones"/>
    <property type="match status" value="1"/>
</dbReference>
<evidence type="ECO:0000259" key="5">
    <source>
        <dbReference type="PROSITE" id="PS01031"/>
    </source>
</evidence>
<dbReference type="PANTHER" id="PTHR46991:SF11">
    <property type="entry name" value="SMALL HEAT SHOCK PROTEIN HSPF"/>
    <property type="match status" value="1"/>
</dbReference>
<dbReference type="PROSITE" id="PS01031">
    <property type="entry name" value="SHSP"/>
    <property type="match status" value="1"/>
</dbReference>
<evidence type="ECO:0000313" key="6">
    <source>
        <dbReference type="EMBL" id="OWM88377.1"/>
    </source>
</evidence>
<dbReference type="CDD" id="cd06464">
    <property type="entry name" value="ACD_sHsps-like"/>
    <property type="match status" value="1"/>
</dbReference>
<accession>A0A218XTL3</accession>
<dbReference type="GeneID" id="116203919"/>
<evidence type="ECO:0000256" key="1">
    <source>
        <dbReference type="ARBA" id="ARBA00022946"/>
    </source>
</evidence>
<keyword evidence="2 9" id="KW-0346">Stress response</keyword>
<evidence type="ECO:0000256" key="2">
    <source>
        <dbReference type="ARBA" id="ARBA00023016"/>
    </source>
</evidence>
<reference evidence="9" key="4">
    <citation type="submission" date="2025-04" db="UniProtKB">
        <authorList>
            <consortium name="RefSeq"/>
        </authorList>
    </citation>
    <scope>IDENTIFICATION</scope>
    <source>
        <tissue evidence="9">Leaf</tissue>
    </source>
</reference>
<dbReference type="EMBL" id="MTKT01000797">
    <property type="protein sequence ID" value="OWM88377.1"/>
    <property type="molecule type" value="Genomic_DNA"/>
</dbReference>
<dbReference type="RefSeq" id="XP_031391758.1">
    <property type="nucleotide sequence ID" value="XM_031535898.1"/>
</dbReference>
<dbReference type="Pfam" id="PF00011">
    <property type="entry name" value="HSP20"/>
    <property type="match status" value="1"/>
</dbReference>
<sequence length="216" mass="24367">MASTMIALRRAAASALFGRIRAGSTQTRSIPALTLSRSFNTEAEGTSSISDDRSIIDVQRHPDRAAVSRRRDRAPSFFSDAFDPFSPTRSLSQVLNFMDQLMDDPFSQGFTAGSRRGWDVRDDDDTLYLRIDMPGLGKEDVKISVEQNTLIIRAEGDRESDEDEESGRRYSGRIDLPQNLYNINDIRAEMKNGVLKVCVPKVKEEERKDVFQVQVQ</sequence>
<organism evidence="6 7">
    <name type="scientific">Punica granatum</name>
    <name type="common">Pomegranate</name>
    <dbReference type="NCBI Taxonomy" id="22663"/>
    <lineage>
        <taxon>Eukaryota</taxon>
        <taxon>Viridiplantae</taxon>
        <taxon>Streptophyta</taxon>
        <taxon>Embryophyta</taxon>
        <taxon>Tracheophyta</taxon>
        <taxon>Spermatophyta</taxon>
        <taxon>Magnoliopsida</taxon>
        <taxon>eudicotyledons</taxon>
        <taxon>Gunneridae</taxon>
        <taxon>Pentapetalae</taxon>
        <taxon>rosids</taxon>
        <taxon>malvids</taxon>
        <taxon>Myrtales</taxon>
        <taxon>Lythraceae</taxon>
        <taxon>Punica</taxon>
    </lineage>
</organism>